<dbReference type="HOGENOM" id="CLU_1725725_0_0_1"/>
<dbReference type="PaxDb" id="2903-EOD20215"/>
<dbReference type="EnsemblProtists" id="EOD20215">
    <property type="protein sequence ID" value="EOD20215"/>
    <property type="gene ID" value="EMIHUDRAFT_242314"/>
</dbReference>
<dbReference type="KEGG" id="ehx:EMIHUDRAFT_242314"/>
<name>A0A0D3KX13_EMIH1</name>
<dbReference type="EnsemblProtists" id="EOD40298">
    <property type="protein sequence ID" value="EOD40298"/>
    <property type="gene ID" value="EMIHUDRAFT_251181"/>
</dbReference>
<keyword evidence="2" id="KW-1185">Reference proteome</keyword>
<sequence>MLAIALCEASLAPPRKTPSRRSIIAAAPAIATALPAFAVKETGYAANALSASEQGAAQRFAASPQGEPAGIRFAGSYSDPNHPGCPRKVKLAGKNAVIIGSDEDGKAWKVKAEVSGRRLLIDFTPKGGPADVVATWTGLGLSFPDGNVWTKV</sequence>
<dbReference type="Proteomes" id="UP000013827">
    <property type="component" value="Unassembled WGS sequence"/>
</dbReference>
<dbReference type="RefSeq" id="XP_005772644.1">
    <property type="nucleotide sequence ID" value="XM_005772587.1"/>
</dbReference>
<evidence type="ECO:0000313" key="2">
    <source>
        <dbReference type="Proteomes" id="UP000013827"/>
    </source>
</evidence>
<reference evidence="2" key="1">
    <citation type="journal article" date="2013" name="Nature">
        <title>Pan genome of the phytoplankton Emiliania underpins its global distribution.</title>
        <authorList>
            <person name="Read B.A."/>
            <person name="Kegel J."/>
            <person name="Klute M.J."/>
            <person name="Kuo A."/>
            <person name="Lefebvre S.C."/>
            <person name="Maumus F."/>
            <person name="Mayer C."/>
            <person name="Miller J."/>
            <person name="Monier A."/>
            <person name="Salamov A."/>
            <person name="Young J."/>
            <person name="Aguilar M."/>
            <person name="Claverie J.M."/>
            <person name="Frickenhaus S."/>
            <person name="Gonzalez K."/>
            <person name="Herman E.K."/>
            <person name="Lin Y.C."/>
            <person name="Napier J."/>
            <person name="Ogata H."/>
            <person name="Sarno A.F."/>
            <person name="Shmutz J."/>
            <person name="Schroeder D."/>
            <person name="de Vargas C."/>
            <person name="Verret F."/>
            <person name="von Dassow P."/>
            <person name="Valentin K."/>
            <person name="Van de Peer Y."/>
            <person name="Wheeler G."/>
            <person name="Dacks J.B."/>
            <person name="Delwiche C.F."/>
            <person name="Dyhrman S.T."/>
            <person name="Glockner G."/>
            <person name="John U."/>
            <person name="Richards T."/>
            <person name="Worden A.Z."/>
            <person name="Zhang X."/>
            <person name="Grigoriev I.V."/>
            <person name="Allen A.E."/>
            <person name="Bidle K."/>
            <person name="Borodovsky M."/>
            <person name="Bowler C."/>
            <person name="Brownlee C."/>
            <person name="Cock J.M."/>
            <person name="Elias M."/>
            <person name="Gladyshev V.N."/>
            <person name="Groth M."/>
            <person name="Guda C."/>
            <person name="Hadaegh A."/>
            <person name="Iglesias-Rodriguez M.D."/>
            <person name="Jenkins J."/>
            <person name="Jones B.M."/>
            <person name="Lawson T."/>
            <person name="Leese F."/>
            <person name="Lindquist E."/>
            <person name="Lobanov A."/>
            <person name="Lomsadze A."/>
            <person name="Malik S.B."/>
            <person name="Marsh M.E."/>
            <person name="Mackinder L."/>
            <person name="Mock T."/>
            <person name="Mueller-Roeber B."/>
            <person name="Pagarete A."/>
            <person name="Parker M."/>
            <person name="Probert I."/>
            <person name="Quesneville H."/>
            <person name="Raines C."/>
            <person name="Rensing S.A."/>
            <person name="Riano-Pachon D.M."/>
            <person name="Richier S."/>
            <person name="Rokitta S."/>
            <person name="Shiraiwa Y."/>
            <person name="Soanes D.M."/>
            <person name="van der Giezen M."/>
            <person name="Wahlund T.M."/>
            <person name="Williams B."/>
            <person name="Wilson W."/>
            <person name="Wolfe G."/>
            <person name="Wurch L.L."/>
        </authorList>
    </citation>
    <scope>NUCLEOTIDE SEQUENCE</scope>
</reference>
<dbReference type="GeneID" id="17265759"/>
<dbReference type="RefSeq" id="XP_005792727.1">
    <property type="nucleotide sequence ID" value="XM_005792670.1"/>
</dbReference>
<organism evidence="1 2">
    <name type="scientific">Emiliania huxleyi (strain CCMP1516)</name>
    <dbReference type="NCBI Taxonomy" id="280463"/>
    <lineage>
        <taxon>Eukaryota</taxon>
        <taxon>Haptista</taxon>
        <taxon>Haptophyta</taxon>
        <taxon>Prymnesiophyceae</taxon>
        <taxon>Isochrysidales</taxon>
        <taxon>Noelaerhabdaceae</taxon>
        <taxon>Emiliania</taxon>
    </lineage>
</organism>
<accession>A0A0D3KX13</accession>
<protein>
    <submittedName>
        <fullName evidence="1">Uncharacterized protein</fullName>
    </submittedName>
</protein>
<evidence type="ECO:0000313" key="1">
    <source>
        <dbReference type="EnsemblProtists" id="EOD40298"/>
    </source>
</evidence>
<dbReference type="AlphaFoldDB" id="A0A0D3KX13"/>
<dbReference type="GeneID" id="17285571"/>
<dbReference type="eggNOG" id="ENOG502SEZG">
    <property type="taxonomic scope" value="Eukaryota"/>
</dbReference>
<reference evidence="1" key="2">
    <citation type="submission" date="2024-10" db="UniProtKB">
        <authorList>
            <consortium name="EnsemblProtists"/>
        </authorList>
    </citation>
    <scope>IDENTIFICATION</scope>
</reference>
<dbReference type="KEGG" id="ehx:EMIHUDRAFT_251181"/>
<proteinExistence type="predicted"/>